<accession>A0A6A6C840</accession>
<proteinExistence type="predicted"/>
<dbReference type="RefSeq" id="XP_033662465.1">
    <property type="nucleotide sequence ID" value="XM_033808814.1"/>
</dbReference>
<reference evidence="1" key="1">
    <citation type="journal article" date="2020" name="Stud. Mycol.">
        <title>101 Dothideomycetes genomes: a test case for predicting lifestyles and emergence of pathogens.</title>
        <authorList>
            <person name="Haridas S."/>
            <person name="Albert R."/>
            <person name="Binder M."/>
            <person name="Bloem J."/>
            <person name="Labutti K."/>
            <person name="Salamov A."/>
            <person name="Andreopoulos B."/>
            <person name="Baker S."/>
            <person name="Barry K."/>
            <person name="Bills G."/>
            <person name="Bluhm B."/>
            <person name="Cannon C."/>
            <person name="Castanera R."/>
            <person name="Culley D."/>
            <person name="Daum C."/>
            <person name="Ezra D."/>
            <person name="Gonzalez J."/>
            <person name="Henrissat B."/>
            <person name="Kuo A."/>
            <person name="Liang C."/>
            <person name="Lipzen A."/>
            <person name="Lutzoni F."/>
            <person name="Magnuson J."/>
            <person name="Mondo S."/>
            <person name="Nolan M."/>
            <person name="Ohm R."/>
            <person name="Pangilinan J."/>
            <person name="Park H.-J."/>
            <person name="Ramirez L."/>
            <person name="Alfaro M."/>
            <person name="Sun H."/>
            <person name="Tritt A."/>
            <person name="Yoshinaga Y."/>
            <person name="Zwiers L.-H."/>
            <person name="Turgeon B."/>
            <person name="Goodwin S."/>
            <person name="Spatafora J."/>
            <person name="Crous P."/>
            <person name="Grigoriev I."/>
        </authorList>
    </citation>
    <scope>NUCLEOTIDE SEQUENCE</scope>
    <source>
        <strain evidence="1">ATCC 36951</strain>
    </source>
</reference>
<evidence type="ECO:0000313" key="2">
    <source>
        <dbReference type="Proteomes" id="UP000799537"/>
    </source>
</evidence>
<dbReference type="AlphaFoldDB" id="A0A6A6C840"/>
<dbReference type="OrthoDB" id="5272396at2759"/>
<dbReference type="EMBL" id="ML993618">
    <property type="protein sequence ID" value="KAF2161576.1"/>
    <property type="molecule type" value="Genomic_DNA"/>
</dbReference>
<sequence length="152" mass="18051">MAVKRRKTGFLDLPPELRVMIYEYYFAKVRLKYTMDVRLEHSRSFAPQWRLDQRRRSAPRTPAHKQESSFASMVFYKEPLLHSCPAVHYEALPLYVARLEQINQEVEEKYHKAVELLERFGAGEEIPRRMGFCKAELDRVRYATMLLREAAV</sequence>
<evidence type="ECO:0000313" key="1">
    <source>
        <dbReference type="EMBL" id="KAF2161576.1"/>
    </source>
</evidence>
<dbReference type="GeneID" id="54562086"/>
<protein>
    <submittedName>
        <fullName evidence="1">Uncharacterized protein</fullName>
    </submittedName>
</protein>
<keyword evidence="2" id="KW-1185">Reference proteome</keyword>
<gene>
    <name evidence="1" type="ORF">M409DRAFT_27971</name>
</gene>
<name>A0A6A6C840_ZASCE</name>
<dbReference type="Proteomes" id="UP000799537">
    <property type="component" value="Unassembled WGS sequence"/>
</dbReference>
<organism evidence="1 2">
    <name type="scientific">Zasmidium cellare ATCC 36951</name>
    <dbReference type="NCBI Taxonomy" id="1080233"/>
    <lineage>
        <taxon>Eukaryota</taxon>
        <taxon>Fungi</taxon>
        <taxon>Dikarya</taxon>
        <taxon>Ascomycota</taxon>
        <taxon>Pezizomycotina</taxon>
        <taxon>Dothideomycetes</taxon>
        <taxon>Dothideomycetidae</taxon>
        <taxon>Mycosphaerellales</taxon>
        <taxon>Mycosphaerellaceae</taxon>
        <taxon>Zasmidium</taxon>
    </lineage>
</organism>